<keyword evidence="4" id="KW-0962">Peroxisome biogenesis</keyword>
<dbReference type="KEGG" id="dpte:113790327"/>
<dbReference type="InterPro" id="IPR003959">
    <property type="entry name" value="ATPase_AAA_core"/>
</dbReference>
<evidence type="ECO:0000256" key="3">
    <source>
        <dbReference type="ARBA" id="ARBA00022448"/>
    </source>
</evidence>
<keyword evidence="3" id="KW-0813">Transport</keyword>
<dbReference type="InterPro" id="IPR027417">
    <property type="entry name" value="P-loop_NTPase"/>
</dbReference>
<dbReference type="GO" id="GO:0005829">
    <property type="term" value="C:cytosol"/>
    <property type="evidence" value="ECO:0007669"/>
    <property type="project" value="TreeGrafter"/>
</dbReference>
<evidence type="ECO:0000256" key="6">
    <source>
        <dbReference type="ARBA" id="ARBA00022801"/>
    </source>
</evidence>
<evidence type="ECO:0000256" key="7">
    <source>
        <dbReference type="ARBA" id="ARBA00022840"/>
    </source>
</evidence>
<evidence type="ECO:0000256" key="4">
    <source>
        <dbReference type="ARBA" id="ARBA00022593"/>
    </source>
</evidence>
<dbReference type="Gene3D" id="3.40.50.300">
    <property type="entry name" value="P-loop containing nucleotide triphosphate hydrolases"/>
    <property type="match status" value="2"/>
</dbReference>
<comment type="catalytic activity">
    <reaction evidence="12">
        <text>ATP + H2O = ADP + phosphate + H(+)</text>
        <dbReference type="Rhea" id="RHEA:13065"/>
        <dbReference type="ChEBI" id="CHEBI:15377"/>
        <dbReference type="ChEBI" id="CHEBI:15378"/>
        <dbReference type="ChEBI" id="CHEBI:30616"/>
        <dbReference type="ChEBI" id="CHEBI:43474"/>
        <dbReference type="ChEBI" id="CHEBI:456216"/>
    </reaction>
    <physiologicalReaction direction="left-to-right" evidence="12">
        <dbReference type="Rhea" id="RHEA:13066"/>
    </physiologicalReaction>
</comment>
<keyword evidence="7" id="KW-0067">ATP-binding</keyword>
<dbReference type="PANTHER" id="PTHR23077">
    <property type="entry name" value="AAA-FAMILY ATPASE"/>
    <property type="match status" value="1"/>
</dbReference>
<comment type="similarity">
    <text evidence="2">Belongs to the AAA ATPase family.</text>
</comment>
<name>A0A6P6XSF1_DERPT</name>
<protein>
    <recommendedName>
        <fullName evidence="11">Peroxisomal ATPase PEX1</fullName>
    </recommendedName>
    <alternativeName>
        <fullName evidence="10">Peroxin-1</fullName>
    </alternativeName>
</protein>
<dbReference type="GO" id="GO:0016558">
    <property type="term" value="P:protein import into peroxisome matrix"/>
    <property type="evidence" value="ECO:0007669"/>
    <property type="project" value="TreeGrafter"/>
</dbReference>
<feature type="domain" description="AAA+ ATPase" evidence="13">
    <location>
        <begin position="880"/>
        <end position="1017"/>
    </location>
</feature>
<dbReference type="OMA" id="CACKRIN"/>
<dbReference type="Pfam" id="PF00004">
    <property type="entry name" value="AAA"/>
    <property type="match status" value="2"/>
</dbReference>
<evidence type="ECO:0000259" key="13">
    <source>
        <dbReference type="SMART" id="SM00382"/>
    </source>
</evidence>
<dbReference type="InterPro" id="IPR050168">
    <property type="entry name" value="AAA_ATPase_domain"/>
</dbReference>
<dbReference type="RefSeq" id="XP_027195781.1">
    <property type="nucleotide sequence ID" value="XM_027339980.1"/>
</dbReference>
<proteinExistence type="inferred from homology"/>
<keyword evidence="14" id="KW-1185">Reference proteome</keyword>
<dbReference type="Pfam" id="PF17862">
    <property type="entry name" value="AAA_lid_3"/>
    <property type="match status" value="1"/>
</dbReference>
<reference evidence="15" key="1">
    <citation type="submission" date="2025-08" db="UniProtKB">
        <authorList>
            <consortium name="RefSeq"/>
        </authorList>
    </citation>
    <scope>IDENTIFICATION</scope>
    <source>
        <strain evidence="15">Airmid</strain>
    </source>
</reference>
<dbReference type="FunFam" id="3.40.50.300:FF:000149">
    <property type="entry name" value="Nuclear valosin-containing protein-like"/>
    <property type="match status" value="1"/>
</dbReference>
<feature type="domain" description="AAA+ ATPase" evidence="13">
    <location>
        <begin position="561"/>
        <end position="731"/>
    </location>
</feature>
<keyword evidence="6" id="KW-0378">Hydrolase</keyword>
<dbReference type="GO" id="GO:0005778">
    <property type="term" value="C:peroxisomal membrane"/>
    <property type="evidence" value="ECO:0007669"/>
    <property type="project" value="TreeGrafter"/>
</dbReference>
<keyword evidence="8" id="KW-0653">Protein transport</keyword>
<organism evidence="14 15">
    <name type="scientific">Dermatophagoides pteronyssinus</name>
    <name type="common">European house dust mite</name>
    <dbReference type="NCBI Taxonomy" id="6956"/>
    <lineage>
        <taxon>Eukaryota</taxon>
        <taxon>Metazoa</taxon>
        <taxon>Ecdysozoa</taxon>
        <taxon>Arthropoda</taxon>
        <taxon>Chelicerata</taxon>
        <taxon>Arachnida</taxon>
        <taxon>Acari</taxon>
        <taxon>Acariformes</taxon>
        <taxon>Sarcoptiformes</taxon>
        <taxon>Astigmata</taxon>
        <taxon>Psoroptidia</taxon>
        <taxon>Analgoidea</taxon>
        <taxon>Pyroglyphidae</taxon>
        <taxon>Dermatophagoidinae</taxon>
        <taxon>Dermatophagoides</taxon>
    </lineage>
</organism>
<dbReference type="GO" id="GO:0016887">
    <property type="term" value="F:ATP hydrolysis activity"/>
    <property type="evidence" value="ECO:0007669"/>
    <property type="project" value="InterPro"/>
</dbReference>
<dbReference type="InterPro" id="IPR003593">
    <property type="entry name" value="AAA+_ATPase"/>
</dbReference>
<evidence type="ECO:0000256" key="9">
    <source>
        <dbReference type="ARBA" id="ARBA00023136"/>
    </source>
</evidence>
<dbReference type="FunCoup" id="A0A6P6XSF1">
    <property type="interactions" value="1501"/>
</dbReference>
<keyword evidence="5" id="KW-0547">Nucleotide-binding</keyword>
<dbReference type="GO" id="GO:0005524">
    <property type="term" value="F:ATP binding"/>
    <property type="evidence" value="ECO:0007669"/>
    <property type="project" value="UniProtKB-KW"/>
</dbReference>
<dbReference type="SUPFAM" id="SSF52540">
    <property type="entry name" value="P-loop containing nucleoside triphosphate hydrolases"/>
    <property type="match status" value="2"/>
</dbReference>
<dbReference type="AlphaFoldDB" id="A0A6P6XSF1"/>
<dbReference type="InterPro" id="IPR003960">
    <property type="entry name" value="ATPase_AAA_CS"/>
</dbReference>
<keyword evidence="9" id="KW-0472">Membrane</keyword>
<dbReference type="Proteomes" id="UP000515146">
    <property type="component" value="Unplaced"/>
</dbReference>
<dbReference type="InterPro" id="IPR029067">
    <property type="entry name" value="CDC48_domain_2-like_sf"/>
</dbReference>
<sequence>MSFFHGRIELKDTKNCFVTLPAKWVKQNFRSNSYGLIIIKLIFLDDIKPDKFIYVTWNGSKNCTEDSIFLDRNFATKSNIIDNELILVQMIDDLSRISTCISCYLKPLSDDDHQIITINSEEIEYKLLNQIRILTIAFLKNDEFNILPIWLSSSPNVPIFVRIFRVEPANKTGLIITQNTKIVIVPMNETKFENESTNDILAPVIPSSSNSATLKSVFGLFKSLVPSKDNIFPIAHTSHNDCFDKNVDQMKHVSFHIYQGKSLFLRVILAKNIDPFNVSIAFISPKHFEYLNQSGCNEKQCLIRLKKFDHPLHKASDIDPISYDTTSMSTNEKFCTTFIDKYLKIYDYVNELNILVKANDDCPEDSIMLSQSFIVQYSLPFLSYVILDHPDLNVQNDALEKKNNIDYLKIPIARKIFAIPLLPQYLNGKNELEKMIQKSKNNNIMVICNGFIKDEKYFLIKHQQQLPVPDFDVEIFKFLSSCFLIDQSTEIIVQQVTSINSSMLLHMNKLSKKRQIINDMIENYKNIGAKAFAGRDETIKECIRFIDQSLNLNSKSFDTNLFTAMLVAGSKGSGKTTLIERILYDCFNNHYIWNTIVRCSNVKGKRIESIQKSWSKLFTEAVHHQPSIIIFEDLHQIVYETGDDETKNVKETFDNNSGDNSHTKSSTPENFYCERVSHIFCQLIDSLRKFKSLSKFSRITIIATAESYLCLNKVIKQFNVFDQVIDIHQLNGRQRIQILNDIFRKKYDTLSSKGCSTTTTTTTTMKTSLNVDMKLLSKMTKNFTVQQLDSLVDMSIHCALVNSLRKKDNTKIQVNIDDEHVQQAFTKLNFHLIKKNDLKLNTKRMLKDVGGMSNVKEILSDLILLQIRHPNLYRYLPLKLPNSLLIYGMPGCGKTAIIEAIANEANINFLSVKGPELLSKYIGNSEQSVRRIFRQAENSSPCILFFDEFDSLAPRRGHDSTGVTDRVVNQILTLMDGLEERKQNIFIIAATSRPDLIDLALLRPGRFDQIVYCQLPDENERKEIFMVLGQKLSINFDMILFNQIVKSTENFTGADIQALLYNAFLDATKQAIDDLKQNSIHHQQQQSQQNNNNKVQIEWANIQHAMNITRPSLSEQERTRFIRIYNKFEAELSGKFSSMDMDKLSTNQARITLA</sequence>
<evidence type="ECO:0000313" key="14">
    <source>
        <dbReference type="Proteomes" id="UP000515146"/>
    </source>
</evidence>
<accession>A0A6P6XSF1</accession>
<dbReference type="InterPro" id="IPR015342">
    <property type="entry name" value="PEX1-N_C-lobe"/>
</dbReference>
<evidence type="ECO:0000313" key="15">
    <source>
        <dbReference type="RefSeq" id="XP_027195781.1"/>
    </source>
</evidence>
<dbReference type="Gene3D" id="3.10.330.10">
    <property type="match status" value="1"/>
</dbReference>
<evidence type="ECO:0000256" key="2">
    <source>
        <dbReference type="ARBA" id="ARBA00006914"/>
    </source>
</evidence>
<comment type="subcellular location">
    <subcellularLocation>
        <location evidence="1">Membrane</location>
    </subcellularLocation>
</comment>
<evidence type="ECO:0000256" key="1">
    <source>
        <dbReference type="ARBA" id="ARBA00004370"/>
    </source>
</evidence>
<dbReference type="PROSITE" id="PS00674">
    <property type="entry name" value="AAA"/>
    <property type="match status" value="1"/>
</dbReference>
<dbReference type="SUPFAM" id="SSF54585">
    <property type="entry name" value="Cdc48 domain 2-like"/>
    <property type="match status" value="1"/>
</dbReference>
<gene>
    <name evidence="15" type="primary">LOC113790327</name>
</gene>
<dbReference type="Gene3D" id="1.10.8.60">
    <property type="match status" value="1"/>
</dbReference>
<evidence type="ECO:0000256" key="10">
    <source>
        <dbReference type="ARBA" id="ARBA00032509"/>
    </source>
</evidence>
<dbReference type="Pfam" id="PF09262">
    <property type="entry name" value="PEX-1N"/>
    <property type="match status" value="1"/>
</dbReference>
<dbReference type="SMART" id="SM00382">
    <property type="entry name" value="AAA"/>
    <property type="match status" value="2"/>
</dbReference>
<evidence type="ECO:0000256" key="5">
    <source>
        <dbReference type="ARBA" id="ARBA00022741"/>
    </source>
</evidence>
<dbReference type="OrthoDB" id="8173462at2759"/>
<dbReference type="InterPro" id="IPR041569">
    <property type="entry name" value="AAA_lid_3"/>
</dbReference>
<evidence type="ECO:0000256" key="8">
    <source>
        <dbReference type="ARBA" id="ARBA00022927"/>
    </source>
</evidence>
<dbReference type="InParanoid" id="A0A6P6XSF1"/>
<evidence type="ECO:0000256" key="11">
    <source>
        <dbReference type="ARBA" id="ARBA00034532"/>
    </source>
</evidence>
<dbReference type="PANTHER" id="PTHR23077:SF12">
    <property type="entry name" value="PEROXISOMAL ATPASE PEX1"/>
    <property type="match status" value="1"/>
</dbReference>
<evidence type="ECO:0000256" key="12">
    <source>
        <dbReference type="ARBA" id="ARBA00048778"/>
    </source>
</evidence>